<gene>
    <name evidence="3" type="ordered locus">Afer_0013</name>
</gene>
<keyword evidence="2" id="KW-1133">Transmembrane helix</keyword>
<evidence type="ECO:0000313" key="3">
    <source>
        <dbReference type="EMBL" id="ACU52988.1"/>
    </source>
</evidence>
<name>C7M1D9_ACIFD</name>
<evidence type="ECO:0000256" key="2">
    <source>
        <dbReference type="SAM" id="Phobius"/>
    </source>
</evidence>
<feature type="transmembrane region" description="Helical" evidence="2">
    <location>
        <begin position="31"/>
        <end position="52"/>
    </location>
</feature>
<dbReference type="STRING" id="525909.Afer_0013"/>
<feature type="region of interest" description="Disordered" evidence="1">
    <location>
        <begin position="504"/>
        <end position="524"/>
    </location>
</feature>
<keyword evidence="4" id="KW-1185">Reference proteome</keyword>
<keyword evidence="2" id="KW-0472">Membrane</keyword>
<dbReference type="RefSeq" id="WP_012784107.1">
    <property type="nucleotide sequence ID" value="NC_013124.1"/>
</dbReference>
<keyword evidence="2" id="KW-0812">Transmembrane</keyword>
<reference evidence="3 4" key="1">
    <citation type="journal article" date="2009" name="Stand. Genomic Sci.">
        <title>Complete genome sequence of Acidimicrobium ferrooxidans type strain (ICP).</title>
        <authorList>
            <person name="Clum A."/>
            <person name="Nolan M."/>
            <person name="Lang E."/>
            <person name="Glavina Del Rio T."/>
            <person name="Tice H."/>
            <person name="Copeland A."/>
            <person name="Cheng J.F."/>
            <person name="Lucas S."/>
            <person name="Chen F."/>
            <person name="Bruce D."/>
            <person name="Goodwin L."/>
            <person name="Pitluck S."/>
            <person name="Ivanova N."/>
            <person name="Mavrommatis K."/>
            <person name="Mikhailova N."/>
            <person name="Pati A."/>
            <person name="Chen A."/>
            <person name="Palaniappan K."/>
            <person name="Goker M."/>
            <person name="Spring S."/>
            <person name="Land M."/>
            <person name="Hauser L."/>
            <person name="Chang Y.J."/>
            <person name="Jeffries C.C."/>
            <person name="Chain P."/>
            <person name="Bristow J."/>
            <person name="Eisen J.A."/>
            <person name="Markowitz V."/>
            <person name="Hugenholtz P."/>
            <person name="Kyrpides N.C."/>
            <person name="Klenk H.P."/>
            <person name="Lapidus A."/>
        </authorList>
    </citation>
    <scope>NUCLEOTIDE SEQUENCE [LARGE SCALE GENOMIC DNA]</scope>
    <source>
        <strain evidence="4">DSM 10331 / JCM 15462 / NBRC 103882 / ICP</strain>
    </source>
</reference>
<dbReference type="Proteomes" id="UP000000771">
    <property type="component" value="Chromosome"/>
</dbReference>
<dbReference type="AlphaFoldDB" id="C7M1D9"/>
<dbReference type="EMBL" id="CP001631">
    <property type="protein sequence ID" value="ACU52988.1"/>
    <property type="molecule type" value="Genomic_DNA"/>
</dbReference>
<organism evidence="3 4">
    <name type="scientific">Acidimicrobium ferrooxidans (strain DSM 10331 / JCM 15462 / NBRC 103882 / ICP)</name>
    <dbReference type="NCBI Taxonomy" id="525909"/>
    <lineage>
        <taxon>Bacteria</taxon>
        <taxon>Bacillati</taxon>
        <taxon>Actinomycetota</taxon>
        <taxon>Acidimicrobiia</taxon>
        <taxon>Acidimicrobiales</taxon>
        <taxon>Acidimicrobiaceae</taxon>
        <taxon>Acidimicrobium</taxon>
    </lineage>
</organism>
<accession>C7M1D9</accession>
<evidence type="ECO:0000313" key="4">
    <source>
        <dbReference type="Proteomes" id="UP000000771"/>
    </source>
</evidence>
<dbReference type="KEGG" id="afo:Afer_0013"/>
<sequence length="544" mass="57793">MSARRVAIGLAGSIAEVLVLTPWSLPNERVVAHPVVVGAAAVCAIAALALWWRWVLGRGGGDHSSIPDGVRAPARASVAVDLDLDAVPAIEVPGVGIVAMERSTSQWVLEVAAEQELHRVAEHARLHRPRGMVPLAVPDRNPAAEDLRALVRLDHRVRSSPAHEGSLTPLRSGEVVGGQRHTHADAGSACIRVVDRLGQLRVLSGLVGIEPGTGLDLIVQHRLLPWLEPVRCVVVGMRREEVVALARSSVLVVSDIRRAQAVLDEAVSATNGFPVLVVVHGVRLAMDDVRALGAAGRVVVVETSGPPDVSFASIDRGRWHGAVERLSTFAPTPLLPGQLPPPPRPGRPWVRLCGLEPRLEGVAASRDAAQLVAALVLDGGRATIDALADALERPARTVRSLAREVPTCVDDERDGLRLRPGVGSDLGLVHRVDEAIRIVDLVARPPLAAYEQPWFRARAPVLEAVLVDSLLATAEALERADARGEAKVIVRLVRRTFGPLERLEGGGLRPDGTTGADEGVARSEEVGTHVPRAALVRPGAVGSW</sequence>
<dbReference type="HOGENOM" id="CLU_500265_0_0_11"/>
<proteinExistence type="predicted"/>
<evidence type="ECO:0000256" key="1">
    <source>
        <dbReference type="SAM" id="MobiDB-lite"/>
    </source>
</evidence>
<protein>
    <submittedName>
        <fullName evidence="3">Uncharacterized protein</fullName>
    </submittedName>
</protein>